<proteinExistence type="predicted"/>
<evidence type="ECO:0000313" key="1">
    <source>
        <dbReference type="EMBL" id="MCW3160487.1"/>
    </source>
</evidence>
<dbReference type="RefSeq" id="WP_264742442.1">
    <property type="nucleotide sequence ID" value="NZ_JAPDHV010000002.1"/>
</dbReference>
<sequence>MKNKIYLLVLLFATKILFSQVIIGDHINPSSNSIFSIVNKEDNSTNSKGLIIPVINNESELPLYNSSIGDNFENEEAMQGMLMYQKDVKRVMYYDGNLWQPTFYEIGGRTTRASMDPATLEANYPSVTCVLIGCGEKDVPFGFYNSTLDSDKLGIIDPQGVINTNFSNFTFKESGLYKILISLKVKTSGVHVSPPVISFRALKNDNIIARNDVALNEAILVTAGANRVGTMEFMAMFEKGDKLKVQISGGISILTVADNYKIVPTDGTFINIEKM</sequence>
<comment type="caution">
    <text evidence="1">The sequence shown here is derived from an EMBL/GenBank/DDBJ whole genome shotgun (WGS) entry which is preliminary data.</text>
</comment>
<dbReference type="EMBL" id="JAPDHV010000002">
    <property type="protein sequence ID" value="MCW3160487.1"/>
    <property type="molecule type" value="Genomic_DNA"/>
</dbReference>
<organism evidence="1 2">
    <name type="scientific">Chryseobacterium oryctis</name>
    <dbReference type="NCBI Taxonomy" id="2952618"/>
    <lineage>
        <taxon>Bacteria</taxon>
        <taxon>Pseudomonadati</taxon>
        <taxon>Bacteroidota</taxon>
        <taxon>Flavobacteriia</taxon>
        <taxon>Flavobacteriales</taxon>
        <taxon>Weeksellaceae</taxon>
        <taxon>Chryseobacterium group</taxon>
        <taxon>Chryseobacterium</taxon>
    </lineage>
</organism>
<dbReference type="Proteomes" id="UP001163719">
    <property type="component" value="Unassembled WGS sequence"/>
</dbReference>
<reference evidence="1" key="1">
    <citation type="submission" date="2022-10" db="EMBL/GenBank/DDBJ databases">
        <title>Chryseobacterium babae sp. nov. isolated from the gut of the beetle Oryctes rhinoceros, and Chryseobacterium kimseyorum sp. nov., isolated from a stick insect rearing cage.</title>
        <authorList>
            <person name="Shelomi M."/>
            <person name="Han C.-J."/>
            <person name="Chen W.-M."/>
            <person name="Chen H.-K."/>
            <person name="Liaw S.-J."/>
            <person name="Muhle E."/>
            <person name="Clermont D."/>
        </authorList>
    </citation>
    <scope>NUCLEOTIDE SEQUENCE</scope>
    <source>
        <strain evidence="1">WLa1L2M3</strain>
    </source>
</reference>
<name>A0ABT3HL24_9FLAO</name>
<protein>
    <recommendedName>
        <fullName evidence="3">C1q domain-containing protein</fullName>
    </recommendedName>
</protein>
<evidence type="ECO:0000313" key="2">
    <source>
        <dbReference type="Proteomes" id="UP001163719"/>
    </source>
</evidence>
<keyword evidence="2" id="KW-1185">Reference proteome</keyword>
<evidence type="ECO:0008006" key="3">
    <source>
        <dbReference type="Google" id="ProtNLM"/>
    </source>
</evidence>
<gene>
    <name evidence="1" type="ORF">OH806_04315</name>
</gene>
<accession>A0ABT3HL24</accession>